<keyword evidence="13" id="KW-0408">Iron</keyword>
<protein>
    <submittedName>
        <fullName evidence="18">Nitrite reductase large subunit</fullName>
    </submittedName>
</protein>
<comment type="cofactor">
    <cofactor evidence="1">
        <name>siroheme</name>
        <dbReference type="ChEBI" id="CHEBI:60052"/>
    </cofactor>
</comment>
<dbReference type="RefSeq" id="WP_244613836.1">
    <property type="nucleotide sequence ID" value="NZ_BJNF01000100.1"/>
</dbReference>
<dbReference type="CDD" id="cd19943">
    <property type="entry name" value="NirB_Fer2_BFD-like_1"/>
    <property type="match status" value="1"/>
</dbReference>
<organism evidence="18 19">
    <name type="scientific">Nitrobacter winogradskyi</name>
    <name type="common">Nitrobacter agilis</name>
    <dbReference type="NCBI Taxonomy" id="913"/>
    <lineage>
        <taxon>Bacteria</taxon>
        <taxon>Pseudomonadati</taxon>
        <taxon>Pseudomonadota</taxon>
        <taxon>Alphaproteobacteria</taxon>
        <taxon>Hyphomicrobiales</taxon>
        <taxon>Nitrobacteraceae</taxon>
        <taxon>Nitrobacter</taxon>
    </lineage>
</organism>
<dbReference type="InterPro" id="IPR006066">
    <property type="entry name" value="NO2/SO3_Rdtase_FeS/sirohaem_BS"/>
</dbReference>
<dbReference type="EMBL" id="BJNF01000100">
    <property type="protein sequence ID" value="GEC17293.1"/>
    <property type="molecule type" value="Genomic_DNA"/>
</dbReference>
<dbReference type="GO" id="GO:0050661">
    <property type="term" value="F:NADP binding"/>
    <property type="evidence" value="ECO:0007669"/>
    <property type="project" value="InterPro"/>
</dbReference>
<evidence type="ECO:0000256" key="15">
    <source>
        <dbReference type="ARBA" id="ARBA00023063"/>
    </source>
</evidence>
<dbReference type="InterPro" id="IPR045854">
    <property type="entry name" value="NO2/SO3_Rdtase_4Fe4S_sf"/>
</dbReference>
<keyword evidence="7" id="KW-0349">Heme</keyword>
<dbReference type="SUPFAM" id="SSF50022">
    <property type="entry name" value="ISP domain"/>
    <property type="match status" value="1"/>
</dbReference>
<evidence type="ECO:0000313" key="19">
    <source>
        <dbReference type="Proteomes" id="UP000318825"/>
    </source>
</evidence>
<dbReference type="Gene3D" id="1.10.10.1100">
    <property type="entry name" value="BFD-like [2Fe-2S]-binding domain"/>
    <property type="match status" value="2"/>
</dbReference>
<dbReference type="InterPro" id="IPR052034">
    <property type="entry name" value="NasD-like"/>
</dbReference>
<evidence type="ECO:0000256" key="11">
    <source>
        <dbReference type="ARBA" id="ARBA00022827"/>
    </source>
</evidence>
<dbReference type="PRINTS" id="PR00397">
    <property type="entry name" value="SIROHAEM"/>
</dbReference>
<dbReference type="InterPro" id="IPR041575">
    <property type="entry name" value="Rubredoxin_C"/>
</dbReference>
<dbReference type="Gene3D" id="3.30.390.30">
    <property type="match status" value="1"/>
</dbReference>
<comment type="pathway">
    <text evidence="4">Nitrogen metabolism; nitrate reduction (assimilation).</text>
</comment>
<comment type="similarity">
    <text evidence="5">Belongs to the nitrite and sulfite reductase 4Fe-4S domain family.</text>
</comment>
<dbReference type="GO" id="GO:0042128">
    <property type="term" value="P:nitrate assimilation"/>
    <property type="evidence" value="ECO:0007669"/>
    <property type="project" value="UniProtKB-UniPathway"/>
</dbReference>
<dbReference type="InterPro" id="IPR041854">
    <property type="entry name" value="BFD-like_2Fe2S-bd_dom_sf"/>
</dbReference>
<dbReference type="InterPro" id="IPR036922">
    <property type="entry name" value="Rieske_2Fe-2S_sf"/>
</dbReference>
<dbReference type="SUPFAM" id="SSF56014">
    <property type="entry name" value="Nitrite and sulphite reductase 4Fe-4S domain-like"/>
    <property type="match status" value="1"/>
</dbReference>
<keyword evidence="8" id="KW-0285">Flavoprotein</keyword>
<evidence type="ECO:0000313" key="18">
    <source>
        <dbReference type="EMBL" id="GEC17293.1"/>
    </source>
</evidence>
<evidence type="ECO:0000256" key="2">
    <source>
        <dbReference type="ARBA" id="ARBA00001966"/>
    </source>
</evidence>
<dbReference type="InterPro" id="IPR036136">
    <property type="entry name" value="Nit/Sulf_reduc_fer-like_dom_sf"/>
</dbReference>
<dbReference type="InterPro" id="IPR023753">
    <property type="entry name" value="FAD/NAD-binding_dom"/>
</dbReference>
<dbReference type="Gene3D" id="2.102.10.10">
    <property type="entry name" value="Rieske [2Fe-2S] iron-sulphur domain"/>
    <property type="match status" value="1"/>
</dbReference>
<gene>
    <name evidence="18" type="ORF">NWI01_31850</name>
</gene>
<dbReference type="Pfam" id="PF01077">
    <property type="entry name" value="NIR_SIR"/>
    <property type="match status" value="1"/>
</dbReference>
<evidence type="ECO:0000256" key="9">
    <source>
        <dbReference type="ARBA" id="ARBA00022714"/>
    </source>
</evidence>
<dbReference type="PANTHER" id="PTHR43809:SF1">
    <property type="entry name" value="NITRITE REDUCTASE (NADH) LARGE SUBUNIT"/>
    <property type="match status" value="1"/>
</dbReference>
<comment type="cofactor">
    <cofactor evidence="16">
        <name>[2Fe-2S] cluster</name>
        <dbReference type="ChEBI" id="CHEBI:190135"/>
    </cofactor>
</comment>
<keyword evidence="9" id="KW-0001">2Fe-2S</keyword>
<accession>A0A4Y3WEH1</accession>
<sequence>MNKKEKLVIVGAGMASGRMLEHLFETDPERFDITLFGAEPRGNYNRIMLSPVLAGEKSFDQIVTHDAAWYDAHQVECRFGETVTRIDRAAKVVHSAGSEAPYDKLVIATGSAPFMIPVAGRDLPGVMAFRDYDDVQAMVAAARKKGARAVVIGGGLLGLEAAAALRLHGMEVVVLHLMGHLMERQLDAAAGYLLQKELESRGIKIHCKAQTSAILGRGRTEAVLLDDGTLYPADIVVMAVGIRPEARIATDAGLHVERGIVVDDRMLTSDPDILALGECCEHNSICYGLVAPLYDMAKVAAKTLTGVEATFRSVDTATQLKVTGVSLYSAGDFADAPDREDIVLRNSGAGIYKRLVLKDNRIVGVVLYGETTDGAWYFDMLRKGTDVSEMRETLIFGQSRQGSASLDPMAAVAALPDDAEICGCNGVCKGAIVSAIIARNLTSLDDVRAHTKASASCGSCTGLVEQLMTLTLGDKYSPDAVQPVCGCTTLGHGDVRRLIKAKGLKTIPAVMQELEWKTSCGCAKCRPALNYYLVCDWPDEYADDYQSRFVNERVHANIQKDGTYSVVPRMWGGVTSAKELRAIADVVDKFHIPSVKVTGGQRIDMLGVTKEDLPAVWADLGKAGFISGHAYAKGLRTVKTCVGSDWCRFGTQDSTGLGIRIEKFMWGSWTPAKVKMAVSGCPRNCAEATCKDVGVICVDSGYEIHFAGAAGLDIKGTEILGLVKTEDDALEHIVALVQMYREQAHYLERIYKWVKRVGLDEIRRQILEDPRKRKAYFDRFAFSRKFAQVDPWSERVSGKDKHEFRPMATIGFPVAAEEALWIAIGQTADIPLRGARCVATPQGRIAVFRTVENRFFAIEDRCPHKGGPLSQGIVHGAHVTCPLHGWVISLETGKAQGADEGSVRTFALKVEGGKLLISSDALVSMTA</sequence>
<evidence type="ECO:0000256" key="12">
    <source>
        <dbReference type="ARBA" id="ARBA00023002"/>
    </source>
</evidence>
<dbReference type="Pfam" id="PF04324">
    <property type="entry name" value="Fer2_BFD"/>
    <property type="match status" value="2"/>
</dbReference>
<keyword evidence="6" id="KW-0004">4Fe-4S</keyword>
<name>A0A4Y3WEH1_NITWI</name>
<dbReference type="GO" id="GO:0046872">
    <property type="term" value="F:metal ion binding"/>
    <property type="evidence" value="ECO:0007669"/>
    <property type="project" value="UniProtKB-KW"/>
</dbReference>
<dbReference type="PANTHER" id="PTHR43809">
    <property type="entry name" value="NITRITE REDUCTASE (NADH) LARGE SUBUNIT"/>
    <property type="match status" value="1"/>
</dbReference>
<dbReference type="InterPro" id="IPR036188">
    <property type="entry name" value="FAD/NAD-bd_sf"/>
</dbReference>
<dbReference type="GO" id="GO:0050660">
    <property type="term" value="F:flavin adenine dinucleotide binding"/>
    <property type="evidence" value="ECO:0007669"/>
    <property type="project" value="InterPro"/>
</dbReference>
<evidence type="ECO:0000256" key="16">
    <source>
        <dbReference type="ARBA" id="ARBA00034078"/>
    </source>
</evidence>
<dbReference type="AlphaFoldDB" id="A0A4Y3WEH1"/>
<comment type="cofactor">
    <cofactor evidence="2">
        <name>[4Fe-4S] cluster</name>
        <dbReference type="ChEBI" id="CHEBI:49883"/>
    </cofactor>
</comment>
<keyword evidence="10" id="KW-0479">Metal-binding</keyword>
<evidence type="ECO:0000256" key="3">
    <source>
        <dbReference type="ARBA" id="ARBA00001974"/>
    </source>
</evidence>
<evidence type="ECO:0000259" key="17">
    <source>
        <dbReference type="PROSITE" id="PS51296"/>
    </source>
</evidence>
<dbReference type="Gene3D" id="3.50.50.60">
    <property type="entry name" value="FAD/NAD(P)-binding domain"/>
    <property type="match status" value="2"/>
</dbReference>
<dbReference type="CDD" id="cd19944">
    <property type="entry name" value="NirB_Fer2_BFD-like_2"/>
    <property type="match status" value="1"/>
</dbReference>
<dbReference type="Pfam" id="PF03460">
    <property type="entry name" value="NIR_SIR_ferr"/>
    <property type="match status" value="1"/>
</dbReference>
<evidence type="ECO:0000256" key="10">
    <source>
        <dbReference type="ARBA" id="ARBA00022723"/>
    </source>
</evidence>
<dbReference type="GO" id="GO:0051537">
    <property type="term" value="F:2 iron, 2 sulfur cluster binding"/>
    <property type="evidence" value="ECO:0007669"/>
    <property type="project" value="UniProtKB-KW"/>
</dbReference>
<evidence type="ECO:0000256" key="14">
    <source>
        <dbReference type="ARBA" id="ARBA00023014"/>
    </source>
</evidence>
<dbReference type="PROSITE" id="PS00365">
    <property type="entry name" value="NIR_SIR"/>
    <property type="match status" value="1"/>
</dbReference>
<dbReference type="PROSITE" id="PS51296">
    <property type="entry name" value="RIESKE"/>
    <property type="match status" value="1"/>
</dbReference>
<evidence type="ECO:0000256" key="7">
    <source>
        <dbReference type="ARBA" id="ARBA00022617"/>
    </source>
</evidence>
<dbReference type="Pfam" id="PF07992">
    <property type="entry name" value="Pyr_redox_2"/>
    <property type="match status" value="1"/>
</dbReference>
<dbReference type="PRINTS" id="PR00368">
    <property type="entry name" value="FADPNR"/>
</dbReference>
<dbReference type="InterPro" id="IPR012748">
    <property type="entry name" value="Rieske-like_NirD"/>
</dbReference>
<comment type="caution">
    <text evidence="18">The sequence shown here is derived from an EMBL/GenBank/DDBJ whole genome shotgun (WGS) entry which is preliminary data.</text>
</comment>
<evidence type="ECO:0000256" key="6">
    <source>
        <dbReference type="ARBA" id="ARBA00022485"/>
    </source>
</evidence>
<keyword evidence="15" id="KW-0534">Nitrate assimilation</keyword>
<dbReference type="NCBIfam" id="TIGR02374">
    <property type="entry name" value="nitri_red_nirB"/>
    <property type="match status" value="1"/>
</dbReference>
<dbReference type="SUPFAM" id="SSF51905">
    <property type="entry name" value="FAD/NAD(P)-binding domain"/>
    <property type="match status" value="2"/>
</dbReference>
<keyword evidence="11" id="KW-0274">FAD</keyword>
<dbReference type="CDD" id="cd03530">
    <property type="entry name" value="Rieske_NirD_small_Bacillus"/>
    <property type="match status" value="1"/>
</dbReference>
<evidence type="ECO:0000256" key="8">
    <source>
        <dbReference type="ARBA" id="ARBA00022630"/>
    </source>
</evidence>
<dbReference type="SUPFAM" id="SSF55124">
    <property type="entry name" value="Nitrite/Sulfite reductase N-terminal domain-like"/>
    <property type="match status" value="1"/>
</dbReference>
<evidence type="ECO:0000256" key="1">
    <source>
        <dbReference type="ARBA" id="ARBA00001929"/>
    </source>
</evidence>
<dbReference type="InterPro" id="IPR016156">
    <property type="entry name" value="FAD/NAD-linked_Rdtase_dimer_sf"/>
</dbReference>
<dbReference type="InterPro" id="IPR005117">
    <property type="entry name" value="NiRdtase/SiRdtase_haem-b_fer"/>
</dbReference>
<keyword evidence="12" id="KW-0560">Oxidoreductase</keyword>
<evidence type="ECO:0000256" key="4">
    <source>
        <dbReference type="ARBA" id="ARBA00005096"/>
    </source>
</evidence>
<proteinExistence type="inferred from homology"/>
<reference evidence="18 19" key="1">
    <citation type="submission" date="2019-06" db="EMBL/GenBank/DDBJ databases">
        <title>Whole genome shotgun sequence of Nitrobacter winogradskyi NBRC 14297.</title>
        <authorList>
            <person name="Hosoyama A."/>
            <person name="Uohara A."/>
            <person name="Ohji S."/>
            <person name="Ichikawa N."/>
        </authorList>
    </citation>
    <scope>NUCLEOTIDE SEQUENCE [LARGE SCALE GENOMIC DNA]</scope>
    <source>
        <strain evidence="18 19">NBRC 14297</strain>
    </source>
</reference>
<dbReference type="InterPro" id="IPR007419">
    <property type="entry name" value="BFD-like_2Fe2S-bd_dom"/>
</dbReference>
<dbReference type="Proteomes" id="UP000318825">
    <property type="component" value="Unassembled WGS sequence"/>
</dbReference>
<dbReference type="NCBIfam" id="TIGR02378">
    <property type="entry name" value="nirD_assim_sml"/>
    <property type="match status" value="1"/>
</dbReference>
<dbReference type="Pfam" id="PF18267">
    <property type="entry name" value="Rubredoxin_C"/>
    <property type="match status" value="1"/>
</dbReference>
<dbReference type="GO" id="GO:0051539">
    <property type="term" value="F:4 iron, 4 sulfur cluster binding"/>
    <property type="evidence" value="ECO:0007669"/>
    <property type="project" value="UniProtKB-KW"/>
</dbReference>
<dbReference type="UniPathway" id="UPA00653"/>
<dbReference type="Pfam" id="PF00355">
    <property type="entry name" value="Rieske"/>
    <property type="match status" value="1"/>
</dbReference>
<dbReference type="Gene3D" id="3.30.413.10">
    <property type="entry name" value="Sulfite Reductase Hemoprotein, domain 1"/>
    <property type="match status" value="1"/>
</dbReference>
<dbReference type="InterPro" id="IPR006067">
    <property type="entry name" value="NO2/SO3_Rdtase_4Fe4S_dom"/>
</dbReference>
<dbReference type="InterPro" id="IPR017941">
    <property type="entry name" value="Rieske_2Fe-2S"/>
</dbReference>
<dbReference type="GO" id="GO:0008942">
    <property type="term" value="F:nitrite reductase [NAD(P)H] activity"/>
    <property type="evidence" value="ECO:0007669"/>
    <property type="project" value="InterPro"/>
</dbReference>
<dbReference type="Gene3D" id="3.90.480.10">
    <property type="entry name" value="Sulfite Reductase Hemoprotein,Domain 2"/>
    <property type="match status" value="1"/>
</dbReference>
<keyword evidence="14" id="KW-0411">Iron-sulfur</keyword>
<feature type="domain" description="Rieske" evidence="17">
    <location>
        <begin position="821"/>
        <end position="917"/>
    </location>
</feature>
<comment type="cofactor">
    <cofactor evidence="3">
        <name>FAD</name>
        <dbReference type="ChEBI" id="CHEBI:57692"/>
    </cofactor>
</comment>
<dbReference type="GO" id="GO:0020037">
    <property type="term" value="F:heme binding"/>
    <property type="evidence" value="ECO:0007669"/>
    <property type="project" value="InterPro"/>
</dbReference>
<evidence type="ECO:0000256" key="13">
    <source>
        <dbReference type="ARBA" id="ARBA00023004"/>
    </source>
</evidence>
<evidence type="ECO:0000256" key="5">
    <source>
        <dbReference type="ARBA" id="ARBA00010429"/>
    </source>
</evidence>
<dbReference type="InterPro" id="IPR012744">
    <property type="entry name" value="Nitri_red_NirB"/>
</dbReference>